<feature type="region of interest" description="Disordered" evidence="1">
    <location>
        <begin position="132"/>
        <end position="178"/>
    </location>
</feature>
<dbReference type="EMBL" id="JAHWGI010000315">
    <property type="protein sequence ID" value="KAK3913260.1"/>
    <property type="molecule type" value="Genomic_DNA"/>
</dbReference>
<feature type="region of interest" description="Disordered" evidence="1">
    <location>
        <begin position="31"/>
        <end position="106"/>
    </location>
</feature>
<keyword evidence="3" id="KW-1185">Reference proteome</keyword>
<reference evidence="2" key="2">
    <citation type="journal article" date="2023" name="BMC Genomics">
        <title>Pest status, molecular evolution, and epigenetic factors derived from the genome assembly of Frankliniella fusca, a thysanopteran phytovirus vector.</title>
        <authorList>
            <person name="Catto M.A."/>
            <person name="Labadie P.E."/>
            <person name="Jacobson A.L."/>
            <person name="Kennedy G.G."/>
            <person name="Srinivasan R."/>
            <person name="Hunt B.G."/>
        </authorList>
    </citation>
    <scope>NUCLEOTIDE SEQUENCE</scope>
    <source>
        <strain evidence="2">PL_HMW_Pooled</strain>
    </source>
</reference>
<evidence type="ECO:0000313" key="2">
    <source>
        <dbReference type="EMBL" id="KAK3913260.1"/>
    </source>
</evidence>
<evidence type="ECO:0000256" key="1">
    <source>
        <dbReference type="SAM" id="MobiDB-lite"/>
    </source>
</evidence>
<accession>A0AAE1H438</accession>
<sequence length="239" mass="26539">MEFLQQRAKRVDLDLPARRPYVSPVVIDGRHRHPLLAAATPGAATRTASSATSSSAPPPPPTSASERRSKTHQDMRAFVSDMTRERERQGQAQRGPERQQYYFGVPPNSQAGSGFISNGAFYNGVVELSRRPDGGAARRVRRDRRHDHDDVDDLPLPPPPSPPVQEDAQRVHGEEDEAGAMERMFREAMAVADRRQQPAGPPPRTMWEQRREVRAGKRSRTSVLVELIVAPYAGDGRAP</sequence>
<gene>
    <name evidence="2" type="ORF">KUF71_022714</name>
</gene>
<proteinExistence type="predicted"/>
<comment type="caution">
    <text evidence="2">The sequence shown here is derived from an EMBL/GenBank/DDBJ whole genome shotgun (WGS) entry which is preliminary data.</text>
</comment>
<reference evidence="2" key="1">
    <citation type="submission" date="2021-07" db="EMBL/GenBank/DDBJ databases">
        <authorList>
            <person name="Catto M.A."/>
            <person name="Jacobson A."/>
            <person name="Kennedy G."/>
            <person name="Labadie P."/>
            <person name="Hunt B.G."/>
            <person name="Srinivasan R."/>
        </authorList>
    </citation>
    <scope>NUCLEOTIDE SEQUENCE</scope>
    <source>
        <strain evidence="2">PL_HMW_Pooled</strain>
        <tissue evidence="2">Head</tissue>
    </source>
</reference>
<protein>
    <submittedName>
        <fullName evidence="2">Pentatricopeptide repeat-containing protein, chloroplastic</fullName>
    </submittedName>
</protein>
<name>A0AAE1H438_9NEOP</name>
<organism evidence="2 3">
    <name type="scientific">Frankliniella fusca</name>
    <dbReference type="NCBI Taxonomy" id="407009"/>
    <lineage>
        <taxon>Eukaryota</taxon>
        <taxon>Metazoa</taxon>
        <taxon>Ecdysozoa</taxon>
        <taxon>Arthropoda</taxon>
        <taxon>Hexapoda</taxon>
        <taxon>Insecta</taxon>
        <taxon>Pterygota</taxon>
        <taxon>Neoptera</taxon>
        <taxon>Paraneoptera</taxon>
        <taxon>Thysanoptera</taxon>
        <taxon>Terebrantia</taxon>
        <taxon>Thripoidea</taxon>
        <taxon>Thripidae</taxon>
        <taxon>Frankliniella</taxon>
    </lineage>
</organism>
<feature type="compositionally biased region" description="Low complexity" evidence="1">
    <location>
        <begin position="37"/>
        <end position="55"/>
    </location>
</feature>
<evidence type="ECO:0000313" key="3">
    <source>
        <dbReference type="Proteomes" id="UP001219518"/>
    </source>
</evidence>
<dbReference type="AlphaFoldDB" id="A0AAE1H438"/>
<feature type="compositionally biased region" description="Basic and acidic residues" evidence="1">
    <location>
        <begin position="65"/>
        <end position="75"/>
    </location>
</feature>
<dbReference type="Proteomes" id="UP001219518">
    <property type="component" value="Unassembled WGS sequence"/>
</dbReference>
<feature type="region of interest" description="Disordered" evidence="1">
    <location>
        <begin position="191"/>
        <end position="219"/>
    </location>
</feature>
<feature type="compositionally biased region" description="Low complexity" evidence="1">
    <location>
        <begin position="90"/>
        <end position="100"/>
    </location>
</feature>